<dbReference type="InterPro" id="IPR007267">
    <property type="entry name" value="GtrA_DPMS_TM"/>
</dbReference>
<organism evidence="8 9">
    <name type="scientific">Hoeflea prorocentri</name>
    <dbReference type="NCBI Taxonomy" id="1922333"/>
    <lineage>
        <taxon>Bacteria</taxon>
        <taxon>Pseudomonadati</taxon>
        <taxon>Pseudomonadota</taxon>
        <taxon>Alphaproteobacteria</taxon>
        <taxon>Hyphomicrobiales</taxon>
        <taxon>Rhizobiaceae</taxon>
        <taxon>Hoeflea</taxon>
    </lineage>
</organism>
<evidence type="ECO:0000256" key="5">
    <source>
        <dbReference type="ARBA" id="ARBA00023136"/>
    </source>
</evidence>
<protein>
    <submittedName>
        <fullName evidence="8">GtrA family protein</fullName>
    </submittedName>
</protein>
<keyword evidence="9" id="KW-1185">Reference proteome</keyword>
<evidence type="ECO:0000256" key="6">
    <source>
        <dbReference type="SAM" id="Phobius"/>
    </source>
</evidence>
<dbReference type="InterPro" id="IPR051401">
    <property type="entry name" value="GtrA_CellWall_Glycosyl"/>
</dbReference>
<evidence type="ECO:0000313" key="8">
    <source>
        <dbReference type="EMBL" id="MDA5400867.1"/>
    </source>
</evidence>
<feature type="transmembrane region" description="Helical" evidence="6">
    <location>
        <begin position="72"/>
        <end position="94"/>
    </location>
</feature>
<evidence type="ECO:0000256" key="2">
    <source>
        <dbReference type="ARBA" id="ARBA00009399"/>
    </source>
</evidence>
<evidence type="ECO:0000313" key="9">
    <source>
        <dbReference type="Proteomes" id="UP001151234"/>
    </source>
</evidence>
<keyword evidence="4 6" id="KW-1133">Transmembrane helix</keyword>
<proteinExistence type="inferred from homology"/>
<evidence type="ECO:0000256" key="1">
    <source>
        <dbReference type="ARBA" id="ARBA00004141"/>
    </source>
</evidence>
<keyword evidence="3 6" id="KW-0812">Transmembrane</keyword>
<name>A0A9X3ZIM2_9HYPH</name>
<accession>A0A9X3ZIM2</accession>
<dbReference type="PANTHER" id="PTHR38459">
    <property type="entry name" value="PROPHAGE BACTOPRENOL-LINKED GLUCOSE TRANSLOCASE HOMOLOG"/>
    <property type="match status" value="1"/>
</dbReference>
<feature type="transmembrane region" description="Helical" evidence="6">
    <location>
        <begin position="100"/>
        <end position="123"/>
    </location>
</feature>
<comment type="caution">
    <text evidence="8">The sequence shown here is derived from an EMBL/GenBank/DDBJ whole genome shotgun (WGS) entry which is preliminary data.</text>
</comment>
<dbReference type="GO" id="GO:0005886">
    <property type="term" value="C:plasma membrane"/>
    <property type="evidence" value="ECO:0007669"/>
    <property type="project" value="TreeGrafter"/>
</dbReference>
<comment type="subcellular location">
    <subcellularLocation>
        <location evidence="1">Membrane</location>
        <topology evidence="1">Multi-pass membrane protein</topology>
    </subcellularLocation>
</comment>
<dbReference type="GO" id="GO:0000271">
    <property type="term" value="P:polysaccharide biosynthetic process"/>
    <property type="evidence" value="ECO:0007669"/>
    <property type="project" value="InterPro"/>
</dbReference>
<evidence type="ECO:0000256" key="4">
    <source>
        <dbReference type="ARBA" id="ARBA00022989"/>
    </source>
</evidence>
<keyword evidence="5 6" id="KW-0472">Membrane</keyword>
<feature type="transmembrane region" description="Helical" evidence="6">
    <location>
        <begin position="35"/>
        <end position="52"/>
    </location>
</feature>
<evidence type="ECO:0000259" key="7">
    <source>
        <dbReference type="Pfam" id="PF04138"/>
    </source>
</evidence>
<dbReference type="AlphaFoldDB" id="A0A9X3ZIM2"/>
<feature type="domain" description="GtrA/DPMS transmembrane" evidence="7">
    <location>
        <begin position="8"/>
        <end position="123"/>
    </location>
</feature>
<dbReference type="PANTHER" id="PTHR38459:SF6">
    <property type="entry name" value="ARABINOGALACTAN BIOSYNTHESIS RECRUITING PROTEIN RV3789"/>
    <property type="match status" value="1"/>
</dbReference>
<dbReference type="RefSeq" id="WP_267992690.1">
    <property type="nucleotide sequence ID" value="NZ_JAPJZI010000001.1"/>
</dbReference>
<comment type="similarity">
    <text evidence="2">Belongs to the GtrA family.</text>
</comment>
<dbReference type="EMBL" id="JAPJZI010000001">
    <property type="protein sequence ID" value="MDA5400867.1"/>
    <property type="molecule type" value="Genomic_DNA"/>
</dbReference>
<dbReference type="Pfam" id="PF04138">
    <property type="entry name" value="GtrA_DPMS_TM"/>
    <property type="match status" value="1"/>
</dbReference>
<dbReference type="Proteomes" id="UP001151234">
    <property type="component" value="Unassembled WGS sequence"/>
</dbReference>
<reference evidence="8" key="1">
    <citation type="submission" date="2022-11" db="EMBL/GenBank/DDBJ databases">
        <title>Draft genome sequence of Hoeflea poritis E7-10 and Hoeflea prorocentri PM5-8, separated from scleractinian coral Porites lutea and marine dinoflagellate.</title>
        <authorList>
            <person name="Zhang G."/>
            <person name="Wei Q."/>
            <person name="Cai L."/>
        </authorList>
    </citation>
    <scope>NUCLEOTIDE SEQUENCE</scope>
    <source>
        <strain evidence="8">PM5-8</strain>
    </source>
</reference>
<sequence length="125" mass="13517">MKKRLLSFVVVGGIAFATDAGLLMGLLRWTALDPFTARLIAIAAALQVAWLLNRNFTFGKSTRHAAVEGIRYSSVGIATSLLNYLVYTGLLVFVPELRPVFALTIGSAVATVFSYTGYAKLVFGR</sequence>
<evidence type="ECO:0000256" key="3">
    <source>
        <dbReference type="ARBA" id="ARBA00022692"/>
    </source>
</evidence>
<gene>
    <name evidence="8" type="ORF">OQ273_20000</name>
</gene>